<dbReference type="EMBL" id="CM045868">
    <property type="protein sequence ID" value="KAI7957434.1"/>
    <property type="molecule type" value="Genomic_DNA"/>
</dbReference>
<gene>
    <name evidence="1" type="ORF">MJO28_004529</name>
</gene>
<accession>A0ACC0ERI7</accession>
<reference evidence="2" key="2">
    <citation type="journal article" date="2018" name="Mol. Plant Microbe Interact.">
        <title>Genome sequence resources for the wheat stripe rust pathogen (Puccinia striiformis f. sp. tritici) and the barley stripe rust pathogen (Puccinia striiformis f. sp. hordei).</title>
        <authorList>
            <person name="Xia C."/>
            <person name="Wang M."/>
            <person name="Yin C."/>
            <person name="Cornejo O.E."/>
            <person name="Hulbert S.H."/>
            <person name="Chen X."/>
        </authorList>
    </citation>
    <scope>NUCLEOTIDE SEQUENCE [LARGE SCALE GENOMIC DNA]</scope>
    <source>
        <strain evidence="2">93-210</strain>
    </source>
</reference>
<proteinExistence type="predicted"/>
<feature type="non-terminal residue" evidence="1">
    <location>
        <position position="1"/>
    </location>
</feature>
<evidence type="ECO:0000313" key="2">
    <source>
        <dbReference type="Proteomes" id="UP001060170"/>
    </source>
</evidence>
<protein>
    <submittedName>
        <fullName evidence="1">Uncharacterized protein</fullName>
    </submittedName>
</protein>
<reference evidence="1 2" key="3">
    <citation type="journal article" date="2022" name="Microbiol. Spectr.">
        <title>Folding features and dynamics of 3D genome architecture in plant fungal pathogens.</title>
        <authorList>
            <person name="Xia C."/>
        </authorList>
    </citation>
    <scope>NUCLEOTIDE SEQUENCE [LARGE SCALE GENOMIC DNA]</scope>
    <source>
        <strain evidence="1 2">93-210</strain>
    </source>
</reference>
<reference evidence="2" key="1">
    <citation type="journal article" date="2018" name="BMC Genomics">
        <title>Genomic insights into host adaptation between the wheat stripe rust pathogen (Puccinia striiformis f. sp. tritici) and the barley stripe rust pathogen (Puccinia striiformis f. sp. hordei).</title>
        <authorList>
            <person name="Xia C."/>
            <person name="Wang M."/>
            <person name="Yin C."/>
            <person name="Cornejo O.E."/>
            <person name="Hulbert S.H."/>
            <person name="Chen X."/>
        </authorList>
    </citation>
    <scope>NUCLEOTIDE SEQUENCE [LARGE SCALE GENOMIC DNA]</scope>
    <source>
        <strain evidence="2">93-210</strain>
    </source>
</reference>
<sequence>PCYHPIYPSISNHLRQLYRAFDLHREVLRLSSREQAESQYSAPAIARAYQCYLRLENTLSIQTFVKDSSEQAPKISFSLLLYISYIATSYCSSFLVRPLLSSGVLGVISLVQNIELPDQPRGSFGISAVIEVLVLMEGLGRAYHSRSCPYFTATKRRKEAKGWPGPVFANQMGLGWTKLNAVRACTRCRVRHVKCSLIHTGGPCTHCRKRKETCEVLGWKLEPHEASKTIYKYVLPPPPRPLHTPQNSPPEDQNTHSLDPVELCERLEQLSPRRLALLWPWGPDDHEPFYPIGPQFGEDYHEECWAYCPQRQLNKLGFRTSSASDSDSLSPTSSFELECPSVPSLSSQRRSNEGYADQNNLGQQLAERPWFTDHPSPHAPIDQPQHSCSKMVPTPHRMSLSFILNCNEARY</sequence>
<comment type="caution">
    <text evidence="1">The sequence shown here is derived from an EMBL/GenBank/DDBJ whole genome shotgun (WGS) entry which is preliminary data.</text>
</comment>
<keyword evidence="2" id="KW-1185">Reference proteome</keyword>
<evidence type="ECO:0000313" key="1">
    <source>
        <dbReference type="EMBL" id="KAI7957434.1"/>
    </source>
</evidence>
<organism evidence="1 2">
    <name type="scientific">Puccinia striiformis f. sp. tritici</name>
    <dbReference type="NCBI Taxonomy" id="168172"/>
    <lineage>
        <taxon>Eukaryota</taxon>
        <taxon>Fungi</taxon>
        <taxon>Dikarya</taxon>
        <taxon>Basidiomycota</taxon>
        <taxon>Pucciniomycotina</taxon>
        <taxon>Pucciniomycetes</taxon>
        <taxon>Pucciniales</taxon>
        <taxon>Pucciniaceae</taxon>
        <taxon>Puccinia</taxon>
    </lineage>
</organism>
<name>A0ACC0ERI7_9BASI</name>
<dbReference type="Proteomes" id="UP001060170">
    <property type="component" value="Chromosome 4"/>
</dbReference>